<comment type="caution">
    <text evidence="2">The sequence shown here is derived from an EMBL/GenBank/DDBJ whole genome shotgun (WGS) entry which is preliminary data.</text>
</comment>
<dbReference type="InterPro" id="IPR036005">
    <property type="entry name" value="Creatinase/aminopeptidase-like"/>
</dbReference>
<dbReference type="Proteomes" id="UP000637383">
    <property type="component" value="Unassembled WGS sequence"/>
</dbReference>
<reference evidence="2 3" key="1">
    <citation type="journal article" date="2020" name="ISME J.">
        <title>Comparative genomics reveals insights into cyanobacterial evolution and habitat adaptation.</title>
        <authorList>
            <person name="Chen M.Y."/>
            <person name="Teng W.K."/>
            <person name="Zhao L."/>
            <person name="Hu C.X."/>
            <person name="Zhou Y.K."/>
            <person name="Han B.P."/>
            <person name="Song L.R."/>
            <person name="Shu W.S."/>
        </authorList>
    </citation>
    <scope>NUCLEOTIDE SEQUENCE [LARGE SCALE GENOMIC DNA]</scope>
    <source>
        <strain evidence="2 3">FACHB-159</strain>
    </source>
</reference>
<evidence type="ECO:0000313" key="3">
    <source>
        <dbReference type="Proteomes" id="UP000637383"/>
    </source>
</evidence>
<evidence type="ECO:0000313" key="2">
    <source>
        <dbReference type="EMBL" id="MBD2739086.1"/>
    </source>
</evidence>
<feature type="domain" description="Peptidase M24" evidence="1">
    <location>
        <begin position="38"/>
        <end position="199"/>
    </location>
</feature>
<sequence length="252" mass="28886">MIHQDNYNSLYAESILVEQLICARNRGLLLIEQIIKSELVKPGSQTRTIQKAIHELIAQVLCPPGKKPRFWHKQILRVGEDTINPYSVKITNNVIKSGDIAFFDLGIALCMDVDSSVHVEVDLGRTIIVPGTNIDPDKLRICNDCERLFLEGKAYYLQNRDMTGKELYEYMQYQAEQNGWKLSSQPHSGHLIGLFPHEKILGDTKFDYICPENIRPMSAPDNFGNHRHWILETHLVHPKNLFGAFYEDLLSL</sequence>
<dbReference type="SUPFAM" id="SSF55920">
    <property type="entry name" value="Creatinase/aminopeptidase"/>
    <property type="match status" value="1"/>
</dbReference>
<name>A0ABR8KHR1_9NOSO</name>
<organism evidence="2 3">
    <name type="scientific">Nostoc paludosum FACHB-159</name>
    <dbReference type="NCBI Taxonomy" id="2692908"/>
    <lineage>
        <taxon>Bacteria</taxon>
        <taxon>Bacillati</taxon>
        <taxon>Cyanobacteriota</taxon>
        <taxon>Cyanophyceae</taxon>
        <taxon>Nostocales</taxon>
        <taxon>Nostocaceae</taxon>
        <taxon>Nostoc</taxon>
    </lineage>
</organism>
<proteinExistence type="predicted"/>
<dbReference type="Gene3D" id="3.90.230.10">
    <property type="entry name" value="Creatinase/methionine aminopeptidase superfamily"/>
    <property type="match status" value="1"/>
</dbReference>
<dbReference type="Pfam" id="PF00557">
    <property type="entry name" value="Peptidase_M24"/>
    <property type="match status" value="1"/>
</dbReference>
<protein>
    <submittedName>
        <fullName evidence="2">M24 family metallopeptidase</fullName>
    </submittedName>
</protein>
<dbReference type="RefSeq" id="WP_190959595.1">
    <property type="nucleotide sequence ID" value="NZ_JACJTU010000068.1"/>
</dbReference>
<dbReference type="EMBL" id="JACJTU010000068">
    <property type="protein sequence ID" value="MBD2739086.1"/>
    <property type="molecule type" value="Genomic_DNA"/>
</dbReference>
<keyword evidence="3" id="KW-1185">Reference proteome</keyword>
<dbReference type="InterPro" id="IPR000994">
    <property type="entry name" value="Pept_M24"/>
</dbReference>
<evidence type="ECO:0000259" key="1">
    <source>
        <dbReference type="Pfam" id="PF00557"/>
    </source>
</evidence>
<accession>A0ABR8KHR1</accession>
<gene>
    <name evidence="2" type="ORF">H6H03_35355</name>
</gene>